<dbReference type="OrthoDB" id="43295at2759"/>
<dbReference type="AlphaFoldDB" id="A0A448YX22"/>
<keyword evidence="4" id="KW-1185">Reference proteome</keyword>
<name>A0A448YX22_9STRA</name>
<dbReference type="InterPro" id="IPR013103">
    <property type="entry name" value="RVT_2"/>
</dbReference>
<evidence type="ECO:0000256" key="1">
    <source>
        <dbReference type="SAM" id="MobiDB-lite"/>
    </source>
</evidence>
<evidence type="ECO:0000313" key="3">
    <source>
        <dbReference type="EMBL" id="VEU34331.1"/>
    </source>
</evidence>
<feature type="region of interest" description="Disordered" evidence="1">
    <location>
        <begin position="89"/>
        <end position="123"/>
    </location>
</feature>
<feature type="domain" description="Reverse transcriptase Ty1/copia-type" evidence="2">
    <location>
        <begin position="191"/>
        <end position="319"/>
    </location>
</feature>
<proteinExistence type="predicted"/>
<gene>
    <name evidence="3" type="ORF">PSNMU_V1.4_AUG-EV-PASAV3_0010630</name>
</gene>
<dbReference type="PANTHER" id="PTHR11439">
    <property type="entry name" value="GAG-POL-RELATED RETROTRANSPOSON"/>
    <property type="match status" value="1"/>
</dbReference>
<dbReference type="Pfam" id="PF07727">
    <property type="entry name" value="RVT_2"/>
    <property type="match status" value="1"/>
</dbReference>
<reference evidence="3 4" key="1">
    <citation type="submission" date="2019-01" db="EMBL/GenBank/DDBJ databases">
        <authorList>
            <person name="Ferrante I. M."/>
        </authorList>
    </citation>
    <scope>NUCLEOTIDE SEQUENCE [LARGE SCALE GENOMIC DNA]</scope>
    <source>
        <strain evidence="3 4">B856</strain>
    </source>
</reference>
<sequence length="575" mass="64750">MPRGVHFGDAEGNITILDLDDVDADVNDDDDNASDGSYRQENEDEQSVETALSEYVDEDEMEEAEAQQLAVDDTVIDLDTGVNTAAADNRFQQDTARGADDRAEDSGDREETIPDGGLEDEEDTAADVEAMEAVEPVRNPDVATVDIPGAFLQTPMPEGEDVYIRLDGTMAELLCRVDPRMYRKYLVCKNGKKTLFTKAEKAIYGTLRAALLFWEKLYGQLEEWGFELNPYDPCTVNKMINGKQCTIVWHVDDLKISHSDPDVVSEVIQQLNSEFGKESPLTETRGKIHDYVGMTIDYSEAGKVKFSMFDYLEEIIQNLPDNLRGSAVTPAADHLFKVNEEGIKLDEERADKFHHYVAKLLFMAKRARPDIQTAVAFLCTRVSAPDEDDWRKLGRVMRYLSSKPYIPLVLGWDGSGHVYWHVDAAFAVHNDMKSHSGGVMTFGNGAAITTCTKQKLNTKSSTEAEVVGVDDNMTFILWARYFLEAQNQHVTDNIKDGKKKEGQPNLGRTHVIYQDNESAIKLERNGQRSSTKRTKHINIRYFFITDRIKKGEVTVEYCPTNDIIADYFTKPLQGR</sequence>
<dbReference type="EMBL" id="CAACVS010000026">
    <property type="protein sequence ID" value="VEU34331.1"/>
    <property type="molecule type" value="Genomic_DNA"/>
</dbReference>
<accession>A0A448YX22</accession>
<dbReference type="Proteomes" id="UP000291116">
    <property type="component" value="Unassembled WGS sequence"/>
</dbReference>
<feature type="compositionally biased region" description="Acidic residues" evidence="1">
    <location>
        <begin position="19"/>
        <end position="33"/>
    </location>
</feature>
<feature type="region of interest" description="Disordered" evidence="1">
    <location>
        <begin position="19"/>
        <end position="50"/>
    </location>
</feature>
<evidence type="ECO:0000259" key="2">
    <source>
        <dbReference type="Pfam" id="PF07727"/>
    </source>
</evidence>
<feature type="compositionally biased region" description="Basic and acidic residues" evidence="1">
    <location>
        <begin position="97"/>
        <end position="112"/>
    </location>
</feature>
<evidence type="ECO:0000313" key="4">
    <source>
        <dbReference type="Proteomes" id="UP000291116"/>
    </source>
</evidence>
<dbReference type="CDD" id="cd09272">
    <property type="entry name" value="RNase_HI_RT_Ty1"/>
    <property type="match status" value="1"/>
</dbReference>
<protein>
    <recommendedName>
        <fullName evidence="2">Reverse transcriptase Ty1/copia-type domain-containing protein</fullName>
    </recommendedName>
</protein>
<dbReference type="PANTHER" id="PTHR11439:SF467">
    <property type="entry name" value="INTEGRASE CATALYTIC DOMAIN-CONTAINING PROTEIN"/>
    <property type="match status" value="1"/>
</dbReference>
<organism evidence="3 4">
    <name type="scientific">Pseudo-nitzschia multistriata</name>
    <dbReference type="NCBI Taxonomy" id="183589"/>
    <lineage>
        <taxon>Eukaryota</taxon>
        <taxon>Sar</taxon>
        <taxon>Stramenopiles</taxon>
        <taxon>Ochrophyta</taxon>
        <taxon>Bacillariophyta</taxon>
        <taxon>Bacillariophyceae</taxon>
        <taxon>Bacillariophycidae</taxon>
        <taxon>Bacillariales</taxon>
        <taxon>Bacillariaceae</taxon>
        <taxon>Pseudo-nitzschia</taxon>
    </lineage>
</organism>